<gene>
    <name evidence="1" type="ORF">BSTOLATCC_MIC26510</name>
</gene>
<dbReference type="EMBL" id="CAJZBQ010000025">
    <property type="protein sequence ID" value="CAG9320596.1"/>
    <property type="molecule type" value="Genomic_DNA"/>
</dbReference>
<evidence type="ECO:0000313" key="2">
    <source>
        <dbReference type="Proteomes" id="UP001162131"/>
    </source>
</evidence>
<proteinExistence type="predicted"/>
<protein>
    <submittedName>
        <fullName evidence="1">Uncharacterized protein</fullName>
    </submittedName>
</protein>
<name>A0AAU9J4E2_9CILI</name>
<dbReference type="Proteomes" id="UP001162131">
    <property type="component" value="Unassembled WGS sequence"/>
</dbReference>
<accession>A0AAU9J4E2</accession>
<evidence type="ECO:0000313" key="1">
    <source>
        <dbReference type="EMBL" id="CAG9320596.1"/>
    </source>
</evidence>
<organism evidence="1 2">
    <name type="scientific">Blepharisma stoltei</name>
    <dbReference type="NCBI Taxonomy" id="1481888"/>
    <lineage>
        <taxon>Eukaryota</taxon>
        <taxon>Sar</taxon>
        <taxon>Alveolata</taxon>
        <taxon>Ciliophora</taxon>
        <taxon>Postciliodesmatophora</taxon>
        <taxon>Heterotrichea</taxon>
        <taxon>Heterotrichida</taxon>
        <taxon>Blepharismidae</taxon>
        <taxon>Blepharisma</taxon>
    </lineage>
</organism>
<dbReference type="AlphaFoldDB" id="A0AAU9J4E2"/>
<sequence length="322" mass="38119">MSLKSFLSNSSILAAKSEQPNEIERLQGEMDIISSLNAYYRLNREFKMIGRPELTERMLRRITKYDRIPKDFQARPLYINLSGIIDELMLNELEIALWAIYLENLVWKNFDTYAERFLLYTAYKAKQVLNEDSIGLYRMYLNVKIKHFEENFQSWMTKYEGEIKVNLKMINEKLNMLKVVKDKNSDYCMLNYNYYVDAILLTAVPYADKGEQIVALNTVEKRKRRELKNQNTNRPKKLKSMKRIQNISKKKMKIEKDGNLINTEKYPENLINNIDPTDKNPSNAINNIDPTYKDPDIAKIEKFCDGLIDYNDLNPDQFFTKY</sequence>
<keyword evidence="2" id="KW-1185">Reference proteome</keyword>
<comment type="caution">
    <text evidence="1">The sequence shown here is derived from an EMBL/GenBank/DDBJ whole genome shotgun (WGS) entry which is preliminary data.</text>
</comment>
<reference evidence="1" key="1">
    <citation type="submission" date="2021-09" db="EMBL/GenBank/DDBJ databases">
        <authorList>
            <consortium name="AG Swart"/>
            <person name="Singh M."/>
            <person name="Singh A."/>
            <person name="Seah K."/>
            <person name="Emmerich C."/>
        </authorList>
    </citation>
    <scope>NUCLEOTIDE SEQUENCE</scope>
    <source>
        <strain evidence="1">ATCC30299</strain>
    </source>
</reference>